<gene>
    <name evidence="11" type="ORF">J437_LFUL009942</name>
</gene>
<evidence type="ECO:0000313" key="12">
    <source>
        <dbReference type="Proteomes" id="UP000792457"/>
    </source>
</evidence>
<feature type="active site" description="Charge relay system" evidence="8">
    <location>
        <position position="389"/>
    </location>
</feature>
<dbReference type="GO" id="GO:0016042">
    <property type="term" value="P:lipid catabolic process"/>
    <property type="evidence" value="ECO:0007669"/>
    <property type="project" value="UniProtKB-KW"/>
</dbReference>
<proteinExistence type="inferred from homology"/>
<keyword evidence="4 7" id="KW-0442">Lipid degradation</keyword>
<reference evidence="11" key="2">
    <citation type="submission" date="2017-10" db="EMBL/GenBank/DDBJ databases">
        <title>Ladona fulva Genome sequencing and assembly.</title>
        <authorList>
            <person name="Murali S."/>
            <person name="Richards S."/>
            <person name="Bandaranaike D."/>
            <person name="Bellair M."/>
            <person name="Blankenburg K."/>
            <person name="Chao H."/>
            <person name="Dinh H."/>
            <person name="Doddapaneni H."/>
            <person name="Dugan-Rocha S."/>
            <person name="Elkadiri S."/>
            <person name="Gnanaolivu R."/>
            <person name="Hernandez B."/>
            <person name="Skinner E."/>
            <person name="Javaid M."/>
            <person name="Lee S."/>
            <person name="Li M."/>
            <person name="Ming W."/>
            <person name="Munidasa M."/>
            <person name="Muniz J."/>
            <person name="Nguyen L."/>
            <person name="Hughes D."/>
            <person name="Osuji N."/>
            <person name="Pu L.-L."/>
            <person name="Puazo M."/>
            <person name="Qu C."/>
            <person name="Quiroz J."/>
            <person name="Raj R."/>
            <person name="Weissenberger G."/>
            <person name="Xin Y."/>
            <person name="Zou X."/>
            <person name="Han Y."/>
            <person name="Worley K."/>
            <person name="Muzny D."/>
            <person name="Gibbs R."/>
        </authorList>
    </citation>
    <scope>NUCLEOTIDE SEQUENCE</scope>
    <source>
        <strain evidence="11">Sampled in the wild</strain>
    </source>
</reference>
<evidence type="ECO:0000256" key="1">
    <source>
        <dbReference type="ARBA" id="ARBA00010701"/>
    </source>
</evidence>
<evidence type="ECO:0000256" key="5">
    <source>
        <dbReference type="ARBA" id="ARBA00023098"/>
    </source>
</evidence>
<evidence type="ECO:0000256" key="6">
    <source>
        <dbReference type="ARBA" id="ARBA00023180"/>
    </source>
</evidence>
<comment type="similarity">
    <text evidence="1 7">Belongs to the AB hydrolase superfamily. Lipase family.</text>
</comment>
<feature type="active site" description="Charge relay system" evidence="8">
    <location>
        <position position="358"/>
    </location>
</feature>
<organism evidence="11 12">
    <name type="scientific">Ladona fulva</name>
    <name type="common">Scarce chaser dragonfly</name>
    <name type="synonym">Libellula fulva</name>
    <dbReference type="NCBI Taxonomy" id="123851"/>
    <lineage>
        <taxon>Eukaryota</taxon>
        <taxon>Metazoa</taxon>
        <taxon>Ecdysozoa</taxon>
        <taxon>Arthropoda</taxon>
        <taxon>Hexapoda</taxon>
        <taxon>Insecta</taxon>
        <taxon>Pterygota</taxon>
        <taxon>Palaeoptera</taxon>
        <taxon>Odonata</taxon>
        <taxon>Epiprocta</taxon>
        <taxon>Anisoptera</taxon>
        <taxon>Libelluloidea</taxon>
        <taxon>Libellulidae</taxon>
        <taxon>Ladona</taxon>
    </lineage>
</organism>
<dbReference type="GO" id="GO:0016788">
    <property type="term" value="F:hydrolase activity, acting on ester bonds"/>
    <property type="evidence" value="ECO:0007669"/>
    <property type="project" value="InterPro"/>
</dbReference>
<evidence type="ECO:0000256" key="7">
    <source>
        <dbReference type="PIRNR" id="PIRNR000862"/>
    </source>
</evidence>
<dbReference type="InterPro" id="IPR025483">
    <property type="entry name" value="Lipase_euk"/>
</dbReference>
<name>A0A8K0K8H8_LADFU</name>
<dbReference type="InterPro" id="IPR029058">
    <property type="entry name" value="AB_hydrolase_fold"/>
</dbReference>
<dbReference type="FunFam" id="3.40.50.1820:FF:000021">
    <property type="entry name" value="Lipase"/>
    <property type="match status" value="1"/>
</dbReference>
<dbReference type="OrthoDB" id="9974421at2759"/>
<feature type="signal peptide" evidence="9">
    <location>
        <begin position="1"/>
        <end position="19"/>
    </location>
</feature>
<evidence type="ECO:0000256" key="3">
    <source>
        <dbReference type="ARBA" id="ARBA00022801"/>
    </source>
</evidence>
<comment type="caution">
    <text evidence="11">The sequence shown here is derived from an EMBL/GenBank/DDBJ whole genome shotgun (WGS) entry which is preliminary data.</text>
</comment>
<keyword evidence="6" id="KW-0325">Glycoprotein</keyword>
<feature type="active site" description="Nucleophile" evidence="8">
    <location>
        <position position="185"/>
    </location>
</feature>
<evidence type="ECO:0000256" key="9">
    <source>
        <dbReference type="SAM" id="SignalP"/>
    </source>
</evidence>
<sequence length="418" mass="47290">MSTLKFFFKVILLVTLAVADSVDDPLQWNSESFDVSLLKDDNPDVYLSTPELIKRHGYPVEIHKVQTDDGYILEMHRIPHGINGKGKTPRPVVFLQHGFICSSSDWVIMGPGKGFAYILADAGYDVWMGNARGNRYSRKHASLDPDKAKFWEFSFDEMGYYDLPAEIDHVLAHTGQQKLFYAGHSMGTTMFYAMASRRPEYNGKIKAMFSLAPVAFMGRLKSPIRLLAPFTTAIKWLTKMIGMNEFLPSTNFMSFVGDELCREQVVTQGICNNILFLLCGYDSNQLNETTVPVIIGHVPAGTSTRAALHFAQEINSRHFRRYDYGIIGNLRNYGSLSPPDYDLNLITAPVYLHYSDNDWMANEQDVLDLYKGLGNVKAMLPVPHLQFNHLDFLWATDVKELLYDKILSLMNGALNAKE</sequence>
<dbReference type="PIRSF" id="PIRSF000862">
    <property type="entry name" value="Steryl_ester_lip"/>
    <property type="match status" value="1"/>
</dbReference>
<reference evidence="11" key="1">
    <citation type="submission" date="2013-04" db="EMBL/GenBank/DDBJ databases">
        <authorList>
            <person name="Qu J."/>
            <person name="Murali S.C."/>
            <person name="Bandaranaike D."/>
            <person name="Bellair M."/>
            <person name="Blankenburg K."/>
            <person name="Chao H."/>
            <person name="Dinh H."/>
            <person name="Doddapaneni H."/>
            <person name="Downs B."/>
            <person name="Dugan-Rocha S."/>
            <person name="Elkadiri S."/>
            <person name="Gnanaolivu R.D."/>
            <person name="Hernandez B."/>
            <person name="Javaid M."/>
            <person name="Jayaseelan J.C."/>
            <person name="Lee S."/>
            <person name="Li M."/>
            <person name="Ming W."/>
            <person name="Munidasa M."/>
            <person name="Muniz J."/>
            <person name="Nguyen L."/>
            <person name="Ongeri F."/>
            <person name="Osuji N."/>
            <person name="Pu L.-L."/>
            <person name="Puazo M."/>
            <person name="Qu C."/>
            <person name="Quiroz J."/>
            <person name="Raj R."/>
            <person name="Weissenberger G."/>
            <person name="Xin Y."/>
            <person name="Zou X."/>
            <person name="Han Y."/>
            <person name="Richards S."/>
            <person name="Worley K."/>
            <person name="Muzny D."/>
            <person name="Gibbs R."/>
        </authorList>
    </citation>
    <scope>NUCLEOTIDE SEQUENCE</scope>
    <source>
        <strain evidence="11">Sampled in the wild</strain>
    </source>
</reference>
<keyword evidence="5" id="KW-0443">Lipid metabolism</keyword>
<keyword evidence="12" id="KW-1185">Reference proteome</keyword>
<evidence type="ECO:0000259" key="10">
    <source>
        <dbReference type="Pfam" id="PF04083"/>
    </source>
</evidence>
<dbReference type="Gene3D" id="3.40.50.1820">
    <property type="entry name" value="alpha/beta hydrolase"/>
    <property type="match status" value="1"/>
</dbReference>
<evidence type="ECO:0000256" key="4">
    <source>
        <dbReference type="ARBA" id="ARBA00022963"/>
    </source>
</evidence>
<accession>A0A8K0K8H8</accession>
<feature type="chain" id="PRO_5035428130" description="Lipase" evidence="9">
    <location>
        <begin position="20"/>
        <end position="418"/>
    </location>
</feature>
<feature type="domain" description="Partial AB-hydrolase lipase" evidence="10">
    <location>
        <begin position="50"/>
        <end position="109"/>
    </location>
</feature>
<evidence type="ECO:0000313" key="11">
    <source>
        <dbReference type="EMBL" id="KAG8230454.1"/>
    </source>
</evidence>
<dbReference type="Pfam" id="PF04083">
    <property type="entry name" value="Abhydro_lipase"/>
    <property type="match status" value="1"/>
</dbReference>
<dbReference type="EMBL" id="KZ308489">
    <property type="protein sequence ID" value="KAG8230454.1"/>
    <property type="molecule type" value="Genomic_DNA"/>
</dbReference>
<dbReference type="InterPro" id="IPR006693">
    <property type="entry name" value="AB_hydrolase_lipase"/>
</dbReference>
<dbReference type="PANTHER" id="PTHR11005">
    <property type="entry name" value="LYSOSOMAL ACID LIPASE-RELATED"/>
    <property type="match status" value="1"/>
</dbReference>
<keyword evidence="3 7" id="KW-0378">Hydrolase</keyword>
<protein>
    <recommendedName>
        <fullName evidence="7">Lipase</fullName>
    </recommendedName>
</protein>
<dbReference type="AlphaFoldDB" id="A0A8K0K8H8"/>
<evidence type="ECO:0000256" key="8">
    <source>
        <dbReference type="PIRSR" id="PIRSR000862-1"/>
    </source>
</evidence>
<keyword evidence="2 9" id="KW-0732">Signal</keyword>
<dbReference type="Proteomes" id="UP000792457">
    <property type="component" value="Unassembled WGS sequence"/>
</dbReference>
<evidence type="ECO:0000256" key="2">
    <source>
        <dbReference type="ARBA" id="ARBA00022729"/>
    </source>
</evidence>
<dbReference type="SUPFAM" id="SSF53474">
    <property type="entry name" value="alpha/beta-Hydrolases"/>
    <property type="match status" value="1"/>
</dbReference>